<keyword evidence="2" id="KW-1185">Reference proteome</keyword>
<dbReference type="Proteomes" id="UP001598251">
    <property type="component" value="Unassembled WGS sequence"/>
</dbReference>
<organism evidence="1 2">
    <name type="scientific">Streptomyces sindenensis</name>
    <dbReference type="NCBI Taxonomy" id="67363"/>
    <lineage>
        <taxon>Bacteria</taxon>
        <taxon>Bacillati</taxon>
        <taxon>Actinomycetota</taxon>
        <taxon>Actinomycetes</taxon>
        <taxon>Kitasatosporales</taxon>
        <taxon>Streptomycetaceae</taxon>
        <taxon>Streptomyces</taxon>
    </lineage>
</organism>
<sequence length="115" mass="13007">MLALAGLGQAPAQASGDKVDGPVSIGVIGEGLRVREVRVLLDHWRPGVNARVSEWRGGRWVREIRGWKAMTSKRQGRVKYEIAAWKINKNFRHNNRICAEISGFEERMPCVTIKR</sequence>
<dbReference type="EMBL" id="JBHXOF010000035">
    <property type="protein sequence ID" value="MFD4217632.1"/>
    <property type="molecule type" value="Genomic_DNA"/>
</dbReference>
<gene>
    <name evidence="1" type="ORF">ACFWSS_32680</name>
</gene>
<comment type="caution">
    <text evidence="1">The sequence shown here is derived from an EMBL/GenBank/DDBJ whole genome shotgun (WGS) entry which is preliminary data.</text>
</comment>
<protein>
    <recommendedName>
        <fullName evidence="3">Secreted protein</fullName>
    </recommendedName>
</protein>
<proteinExistence type="predicted"/>
<reference evidence="1 2" key="1">
    <citation type="submission" date="2024-09" db="EMBL/GenBank/DDBJ databases">
        <title>The Natural Products Discovery Center: Release of the First 8490 Sequenced Strains for Exploring Actinobacteria Biosynthetic Diversity.</title>
        <authorList>
            <person name="Kalkreuter E."/>
            <person name="Kautsar S.A."/>
            <person name="Yang D."/>
            <person name="Bader C.D."/>
            <person name="Teijaro C.N."/>
            <person name="Fluegel L."/>
            <person name="Davis C.M."/>
            <person name="Simpson J.R."/>
            <person name="Lauterbach L."/>
            <person name="Steele A.D."/>
            <person name="Gui C."/>
            <person name="Meng S."/>
            <person name="Li G."/>
            <person name="Viehrig K."/>
            <person name="Ye F."/>
            <person name="Su P."/>
            <person name="Kiefer A.F."/>
            <person name="Nichols A."/>
            <person name="Cepeda A.J."/>
            <person name="Yan W."/>
            <person name="Fan B."/>
            <person name="Jiang Y."/>
            <person name="Adhikari A."/>
            <person name="Zheng C.-J."/>
            <person name="Schuster L."/>
            <person name="Cowan T.M."/>
            <person name="Smanski M.J."/>
            <person name="Chevrette M.G."/>
            <person name="De Carvalho L.P.S."/>
            <person name="Shen B."/>
        </authorList>
    </citation>
    <scope>NUCLEOTIDE SEQUENCE [LARGE SCALE GENOMIC DNA]</scope>
    <source>
        <strain evidence="1 2">NPDC058546</strain>
    </source>
</reference>
<dbReference type="RefSeq" id="WP_351460930.1">
    <property type="nucleotide sequence ID" value="NZ_JBHXOF010000035.1"/>
</dbReference>
<accession>A0ABW6EW23</accession>
<name>A0ABW6EW23_9ACTN</name>
<evidence type="ECO:0000313" key="1">
    <source>
        <dbReference type="EMBL" id="MFD4217632.1"/>
    </source>
</evidence>
<evidence type="ECO:0000313" key="2">
    <source>
        <dbReference type="Proteomes" id="UP001598251"/>
    </source>
</evidence>
<evidence type="ECO:0008006" key="3">
    <source>
        <dbReference type="Google" id="ProtNLM"/>
    </source>
</evidence>